<comment type="caution">
    <text evidence="1">The sequence shown here is derived from an EMBL/GenBank/DDBJ whole genome shotgun (WGS) entry which is preliminary data.</text>
</comment>
<name>A0ABW7EYU2_9BURK</name>
<keyword evidence="2" id="KW-1185">Reference proteome</keyword>
<dbReference type="Proteomes" id="UP001606300">
    <property type="component" value="Unassembled WGS sequence"/>
</dbReference>
<evidence type="ECO:0000313" key="2">
    <source>
        <dbReference type="Proteomes" id="UP001606300"/>
    </source>
</evidence>
<dbReference type="RefSeq" id="WP_394473437.1">
    <property type="nucleotide sequence ID" value="NZ_JBIGHY010000032.1"/>
</dbReference>
<protein>
    <submittedName>
        <fullName evidence="1">Uncharacterized protein</fullName>
    </submittedName>
</protein>
<dbReference type="EMBL" id="JBIGHY010000032">
    <property type="protein sequence ID" value="MFG6417380.1"/>
    <property type="molecule type" value="Genomic_DNA"/>
</dbReference>
<reference evidence="1 2" key="1">
    <citation type="submission" date="2024-09" db="EMBL/GenBank/DDBJ databases">
        <title>Novel species of the genus Pelomonas and Roseateles isolated from streams.</title>
        <authorList>
            <person name="Lu H."/>
        </authorList>
    </citation>
    <scope>NUCLEOTIDE SEQUENCE [LARGE SCALE GENOMIC DNA]</scope>
    <source>
        <strain evidence="1 2">DC23W</strain>
    </source>
</reference>
<gene>
    <name evidence="1" type="ORF">ACG02S_26195</name>
</gene>
<sequence>MTFVFEIIPESDRKKYGIADDSNFYRAGESHWAIDREREIFLLRRARFGLEGPHDEAFWAFLWKGQILDVHIKNVDISQDEFGKIVDRRIVLGLCSLRNEPTPEISKVLPDLESALAACGEAELVIPYQLYSLELVSK</sequence>
<proteinExistence type="predicted"/>
<organism evidence="1 2">
    <name type="scientific">Pelomonas dachongensis</name>
    <dbReference type="NCBI Taxonomy" id="3299029"/>
    <lineage>
        <taxon>Bacteria</taxon>
        <taxon>Pseudomonadati</taxon>
        <taxon>Pseudomonadota</taxon>
        <taxon>Betaproteobacteria</taxon>
        <taxon>Burkholderiales</taxon>
        <taxon>Sphaerotilaceae</taxon>
        <taxon>Roseateles</taxon>
    </lineage>
</organism>
<accession>A0ABW7EYU2</accession>
<evidence type="ECO:0000313" key="1">
    <source>
        <dbReference type="EMBL" id="MFG6417380.1"/>
    </source>
</evidence>